<feature type="region of interest" description="Disordered" evidence="1">
    <location>
        <begin position="674"/>
        <end position="708"/>
    </location>
</feature>
<dbReference type="STRING" id="1399860.A0A2C5YFI4"/>
<keyword evidence="2" id="KW-0812">Transmembrane</keyword>
<gene>
    <name evidence="3" type="ORF">CDD81_1717</name>
</gene>
<organism evidence="3 4">
    <name type="scientific">Ophiocordyceps australis</name>
    <dbReference type="NCBI Taxonomy" id="1399860"/>
    <lineage>
        <taxon>Eukaryota</taxon>
        <taxon>Fungi</taxon>
        <taxon>Dikarya</taxon>
        <taxon>Ascomycota</taxon>
        <taxon>Pezizomycotina</taxon>
        <taxon>Sordariomycetes</taxon>
        <taxon>Hypocreomycetidae</taxon>
        <taxon>Hypocreales</taxon>
        <taxon>Ophiocordycipitaceae</taxon>
        <taxon>Ophiocordyceps</taxon>
    </lineage>
</organism>
<reference evidence="3 4" key="1">
    <citation type="submission" date="2017-06" db="EMBL/GenBank/DDBJ databases">
        <title>Ant-infecting Ophiocordyceps genomes reveal a high diversity of potential behavioral manipulation genes and a possible major role for enterotoxins.</title>
        <authorList>
            <person name="De Bekker C."/>
            <person name="Evans H.C."/>
            <person name="Brachmann A."/>
            <person name="Hughes D.P."/>
        </authorList>
    </citation>
    <scope>NUCLEOTIDE SEQUENCE [LARGE SCALE GENOMIC DNA]</scope>
    <source>
        <strain evidence="3 4">Map64</strain>
    </source>
</reference>
<dbReference type="Proteomes" id="UP000226192">
    <property type="component" value="Unassembled WGS sequence"/>
</dbReference>
<name>A0A2C5YFI4_9HYPO</name>
<dbReference type="AlphaFoldDB" id="A0A2C5YFI4"/>
<accession>A0A2C5YFI4</accession>
<keyword evidence="4" id="KW-1185">Reference proteome</keyword>
<dbReference type="EMBL" id="NJET01000015">
    <property type="protein sequence ID" value="PHH65631.1"/>
    <property type="molecule type" value="Genomic_DNA"/>
</dbReference>
<protein>
    <submittedName>
        <fullName evidence="3">Uncharacterized protein</fullName>
    </submittedName>
</protein>
<evidence type="ECO:0000256" key="1">
    <source>
        <dbReference type="SAM" id="MobiDB-lite"/>
    </source>
</evidence>
<evidence type="ECO:0000313" key="3">
    <source>
        <dbReference type="EMBL" id="PHH65631.1"/>
    </source>
</evidence>
<dbReference type="OrthoDB" id="3034003at2759"/>
<keyword evidence="2" id="KW-1133">Transmembrane helix</keyword>
<feature type="transmembrane region" description="Helical" evidence="2">
    <location>
        <begin position="580"/>
        <end position="606"/>
    </location>
</feature>
<keyword evidence="2" id="KW-0472">Membrane</keyword>
<proteinExistence type="predicted"/>
<comment type="caution">
    <text evidence="3">The sequence shown here is derived from an EMBL/GenBank/DDBJ whole genome shotgun (WGS) entry which is preliminary data.</text>
</comment>
<evidence type="ECO:0000256" key="2">
    <source>
        <dbReference type="SAM" id="Phobius"/>
    </source>
</evidence>
<sequence>MELTVGIVSGLIAAGIFLARQICPNALAYICSRQLGYRNSAATWTASSKVMEQSYWPFLLRTDGVYDKHVRSSVVWAGRLIPLMGVLLSVASIVTPLGLYSATELGKPIMATFVYAPDPSVFGRYTMPRPPKGNLKRFCLKKLPQDGTNATEIRDYSCPLENASDPEGPGILAEVLRQSIPLDIVEDSEWQEDLLFIEPETVCVDTNISALWSKKLGIEYRVDDRGRLARMEKTRPKPDLREAHRDPKLLQRAQAAAWMHNAMYAYVFNLTEPPGQNDSMFESISVPLNSSNITSGFLEVSGNRRDDSSENIFDSLEHSYQELLNHPFFINKICQGTDQSFNKSTYTPFVICGLLHGMVQEYSDDFLAKPYYSCASTVKAVIKTVEFSYKDDKVPLRGLKVMSIRDKKYPNEASLPIWGVETPGPEYSPTDISPLWGLISPDHGTAPGIKTYRQPHLYLPGRMKDYSPHTPQFLSEQGLLAGFDIVPRALYFTYCVGRPGNETFDAPYCDFFDYHPSFNMALAEKWKTLTASAKEASNIPNLVFQDTVVNLLAGTKGIGLLNTDNRQLVRPLVTVIKLKYAYVVPAAMAATGTLMIILIALASIFYKNENSLAAMKTHVQRLAPGRIFTTLLAPEDQEGSDLKTSSKSWNKKFGAWKVDISSEYPVVVDTCQECKGPRSSEGEEEQQGNNDMDQGDERQDCLLSERVA</sequence>
<evidence type="ECO:0000313" key="4">
    <source>
        <dbReference type="Proteomes" id="UP000226192"/>
    </source>
</evidence>